<evidence type="ECO:0000313" key="2">
    <source>
        <dbReference type="Proteomes" id="UP000179769"/>
    </source>
</evidence>
<reference evidence="2" key="1">
    <citation type="submission" date="2016-07" db="EMBL/GenBank/DDBJ databases">
        <title>Frankia sp. NRRL B-16219 Genome sequencing.</title>
        <authorList>
            <person name="Ghodhbane-Gtari F."/>
            <person name="Swanson E."/>
            <person name="Gueddou A."/>
            <person name="Louati M."/>
            <person name="Nouioui I."/>
            <person name="Hezbri K."/>
            <person name="Abebe-Akele F."/>
            <person name="Simpson S."/>
            <person name="Morris K."/>
            <person name="Thomas K."/>
            <person name="Gtari M."/>
            <person name="Tisa L.S."/>
        </authorList>
    </citation>
    <scope>NUCLEOTIDE SEQUENCE [LARGE SCALE GENOMIC DNA]</scope>
    <source>
        <strain evidence="2">NRRL B-16219</strain>
    </source>
</reference>
<dbReference type="EMBL" id="MAXA01000002">
    <property type="protein sequence ID" value="OHV46616.1"/>
    <property type="molecule type" value="Genomic_DNA"/>
</dbReference>
<organism evidence="1 2">
    <name type="scientific">Parafrankia soli</name>
    <dbReference type="NCBI Taxonomy" id="2599596"/>
    <lineage>
        <taxon>Bacteria</taxon>
        <taxon>Bacillati</taxon>
        <taxon>Actinomycetota</taxon>
        <taxon>Actinomycetes</taxon>
        <taxon>Frankiales</taxon>
        <taxon>Frankiaceae</taxon>
        <taxon>Parafrankia</taxon>
    </lineage>
</organism>
<protein>
    <submittedName>
        <fullName evidence="1">Uncharacterized protein</fullName>
    </submittedName>
</protein>
<name>A0A1S1RKK4_9ACTN</name>
<keyword evidence="2" id="KW-1185">Reference proteome</keyword>
<comment type="caution">
    <text evidence="1">The sequence shown here is derived from an EMBL/GenBank/DDBJ whole genome shotgun (WGS) entry which is preliminary data.</text>
</comment>
<gene>
    <name evidence="1" type="ORF">BBK14_01850</name>
</gene>
<dbReference type="RefSeq" id="WP_071059498.1">
    <property type="nucleotide sequence ID" value="NZ_MAXA01000002.1"/>
</dbReference>
<dbReference type="OrthoDB" id="3391752at2"/>
<dbReference type="Proteomes" id="UP000179769">
    <property type="component" value="Unassembled WGS sequence"/>
</dbReference>
<proteinExistence type="predicted"/>
<accession>A0A1S1RKK4</accession>
<dbReference type="AlphaFoldDB" id="A0A1S1RKK4"/>
<evidence type="ECO:0000313" key="1">
    <source>
        <dbReference type="EMBL" id="OHV46616.1"/>
    </source>
</evidence>
<sequence length="130" mass="14114">MPGTTYLPAEGRQGDAPEWPLASMTSAEEVAWRDLWATPQAEAWAQLGIGAVRVVARYCRLVCTAEASMAGKPTVAGVQAIGEARQLEDRLGLTPMAMLRLRWEVVADELAAARSDAPQPVTQRRIRAVE</sequence>